<protein>
    <submittedName>
        <fullName evidence="4">Nucleoside hydrolase</fullName>
    </submittedName>
</protein>
<dbReference type="Gene3D" id="3.90.245.10">
    <property type="entry name" value="Ribonucleoside hydrolase-like"/>
    <property type="match status" value="1"/>
</dbReference>
<dbReference type="GO" id="GO:0008477">
    <property type="term" value="F:purine nucleosidase activity"/>
    <property type="evidence" value="ECO:0007669"/>
    <property type="project" value="TreeGrafter"/>
</dbReference>
<proteinExistence type="predicted"/>
<dbReference type="Pfam" id="PF01156">
    <property type="entry name" value="IU_nuc_hydro"/>
    <property type="match status" value="1"/>
</dbReference>
<dbReference type="InterPro" id="IPR036452">
    <property type="entry name" value="Ribo_hydro-like"/>
</dbReference>
<dbReference type="EMBL" id="MFYX01000067">
    <property type="protein sequence ID" value="OGK04684.1"/>
    <property type="molecule type" value="Genomic_DNA"/>
</dbReference>
<dbReference type="Proteomes" id="UP000179243">
    <property type="component" value="Unassembled WGS sequence"/>
</dbReference>
<gene>
    <name evidence="4" type="ORF">A2519_20610</name>
</gene>
<dbReference type="SUPFAM" id="SSF53590">
    <property type="entry name" value="Nucleoside hydrolase"/>
    <property type="match status" value="1"/>
</dbReference>
<dbReference type="PANTHER" id="PTHR12304">
    <property type="entry name" value="INOSINE-URIDINE PREFERRING NUCLEOSIDE HYDROLASE"/>
    <property type="match status" value="1"/>
</dbReference>
<dbReference type="PANTHER" id="PTHR12304:SF4">
    <property type="entry name" value="URIDINE NUCLEOSIDASE"/>
    <property type="match status" value="1"/>
</dbReference>
<dbReference type="GO" id="GO:0005829">
    <property type="term" value="C:cytosol"/>
    <property type="evidence" value="ECO:0007669"/>
    <property type="project" value="TreeGrafter"/>
</dbReference>
<accession>A0A1F7FDD1</accession>
<sequence length="298" mass="33075">MKKIKILLDTDIGSDIDDSVCLAYLLSQPKCDLLGITTVTGDTVKRAMLASVLCRLAGREIPIFPGSRDPLIIPQKQPLVPQSAALGKWKHDTKFPLGQAIDFMRRTIRKHPGEITLLAIGPMTNIALLFCVDPEIPHLLKALVMMIGVFNRKDRTLPLAEWNSLVDPHASAIVFNAPVRTHRSIGLDVTTKVVMNTDEVTQRFQTRLLRPVLDFARVWFRERNTITFHDPLAAVTIFNPNICGFAQGKVTVDLHEGKYSGKTLWTPGTKPGPHAIALSVDSDRFFSHYFSVCGQAGE</sequence>
<evidence type="ECO:0000259" key="3">
    <source>
        <dbReference type="Pfam" id="PF01156"/>
    </source>
</evidence>
<feature type="domain" description="Inosine/uridine-preferring nucleoside hydrolase" evidence="3">
    <location>
        <begin position="6"/>
        <end position="286"/>
    </location>
</feature>
<evidence type="ECO:0000313" key="5">
    <source>
        <dbReference type="Proteomes" id="UP000179243"/>
    </source>
</evidence>
<dbReference type="InterPro" id="IPR001910">
    <property type="entry name" value="Inosine/uridine_hydrolase_dom"/>
</dbReference>
<evidence type="ECO:0000256" key="1">
    <source>
        <dbReference type="ARBA" id="ARBA00022801"/>
    </source>
</evidence>
<dbReference type="AlphaFoldDB" id="A0A1F7FDD1"/>
<reference evidence="4 5" key="1">
    <citation type="journal article" date="2016" name="Nat. Commun.">
        <title>Thousands of microbial genomes shed light on interconnected biogeochemical processes in an aquifer system.</title>
        <authorList>
            <person name="Anantharaman K."/>
            <person name="Brown C.T."/>
            <person name="Hug L.A."/>
            <person name="Sharon I."/>
            <person name="Castelle C.J."/>
            <person name="Probst A.J."/>
            <person name="Thomas B.C."/>
            <person name="Singh A."/>
            <person name="Wilkins M.J."/>
            <person name="Karaoz U."/>
            <person name="Brodie E.L."/>
            <person name="Williams K.H."/>
            <person name="Hubbard S.S."/>
            <person name="Banfield J.F."/>
        </authorList>
    </citation>
    <scope>NUCLEOTIDE SEQUENCE [LARGE SCALE GENOMIC DNA]</scope>
</reference>
<evidence type="ECO:0000256" key="2">
    <source>
        <dbReference type="ARBA" id="ARBA00023295"/>
    </source>
</evidence>
<name>A0A1F7FDD1_UNCRA</name>
<keyword evidence="2" id="KW-0326">Glycosidase</keyword>
<organism evidence="4 5">
    <name type="scientific">Candidatus Raymondbacteria bacterium RIFOXYD12_FULL_49_13</name>
    <dbReference type="NCBI Taxonomy" id="1817890"/>
    <lineage>
        <taxon>Bacteria</taxon>
        <taxon>Raymondiibacteriota</taxon>
    </lineage>
</organism>
<dbReference type="GO" id="GO:0006152">
    <property type="term" value="P:purine nucleoside catabolic process"/>
    <property type="evidence" value="ECO:0007669"/>
    <property type="project" value="TreeGrafter"/>
</dbReference>
<evidence type="ECO:0000313" key="4">
    <source>
        <dbReference type="EMBL" id="OGK04684.1"/>
    </source>
</evidence>
<dbReference type="InterPro" id="IPR023186">
    <property type="entry name" value="IUNH"/>
</dbReference>
<keyword evidence="1 4" id="KW-0378">Hydrolase</keyword>
<comment type="caution">
    <text evidence="4">The sequence shown here is derived from an EMBL/GenBank/DDBJ whole genome shotgun (WGS) entry which is preliminary data.</text>
</comment>